<organism evidence="2 3">
    <name type="scientific">Pseudomonas syringae</name>
    <dbReference type="NCBI Taxonomy" id="317"/>
    <lineage>
        <taxon>Bacteria</taxon>
        <taxon>Pseudomonadati</taxon>
        <taxon>Pseudomonadota</taxon>
        <taxon>Gammaproteobacteria</taxon>
        <taxon>Pseudomonadales</taxon>
        <taxon>Pseudomonadaceae</taxon>
        <taxon>Pseudomonas</taxon>
    </lineage>
</organism>
<evidence type="ECO:0000313" key="3">
    <source>
        <dbReference type="Proteomes" id="UP000028631"/>
    </source>
</evidence>
<sequence>MDTGITVPAPSTARSIEQRLMMLVFLLPIALITLSVLWINDGRLIYTLDDPYIHIDLARRIFGGHYGININEYSAPSSSIIWPLLLASFTPLGQFMLWVPLILNIGFSYLTFSLFNQLLRDVRLGYRFLILGGWFLATNFYGLIFNGMEHCLQIYLVTLIAIGILHKEFENNPTTRDGVYIAILMLPLVRYEGLAVSLPALLYLFLKGERIRPVAYGTGLLTAVALFSLFLSHLGLGYLPSSVIAKSDTTGLSSIAMNAIGQFEKYGWIIVIMLVTCALMPERKLFALLIISVTALHALFGKNGWFGRYEIYWLTFLGVFFMHLCLTQFRARTTAIIFGLLPLAFAQLVYTTLSTPLAAAAVYNQQYPMSQIAQRLNAPVAVNDLGLVALNSRQYVLDLWGLGSLEALKLRKSQRGSAWISDLMERKNAHYAFVYEEWFAERPASWIKVGELQMNIPKIATAFSTVAFFATDEASAQTLKEVMQAYALEYPTGKYHFRFDR</sequence>
<name>A0A085VD26_PSESX</name>
<accession>A0A085VD26</accession>
<feature type="transmembrane region" description="Helical" evidence="1">
    <location>
        <begin position="336"/>
        <end position="363"/>
    </location>
</feature>
<feature type="transmembrane region" description="Helical" evidence="1">
    <location>
        <begin position="286"/>
        <end position="305"/>
    </location>
</feature>
<feature type="transmembrane region" description="Helical" evidence="1">
    <location>
        <begin position="311"/>
        <end position="329"/>
    </location>
</feature>
<comment type="caution">
    <text evidence="2">The sequence shown here is derived from an EMBL/GenBank/DDBJ whole genome shotgun (WGS) entry which is preliminary data.</text>
</comment>
<protein>
    <recommendedName>
        <fullName evidence="4">DUF2029 domain-containing protein</fullName>
    </recommendedName>
</protein>
<keyword evidence="3" id="KW-1185">Reference proteome</keyword>
<feature type="transmembrane region" description="Helical" evidence="1">
    <location>
        <begin position="218"/>
        <end position="239"/>
    </location>
</feature>
<keyword evidence="1" id="KW-0472">Membrane</keyword>
<reference evidence="2 3" key="1">
    <citation type="submission" date="2014-07" db="EMBL/GenBank/DDBJ databases">
        <title>Draft Genome Sequences of Environmental Pseudomonas syringae strains.</title>
        <authorList>
            <person name="Baltrus D.A."/>
            <person name="Berge O."/>
            <person name="Morris C."/>
        </authorList>
    </citation>
    <scope>NUCLEOTIDE SEQUENCE [LARGE SCALE GENOMIC DNA]</scope>
    <source>
        <strain evidence="2 3">GAW0119</strain>
    </source>
</reference>
<feature type="transmembrane region" description="Helical" evidence="1">
    <location>
        <begin position="124"/>
        <end position="144"/>
    </location>
</feature>
<gene>
    <name evidence="2" type="ORF">IV01_20445</name>
</gene>
<keyword evidence="1" id="KW-0812">Transmembrane</keyword>
<dbReference type="Proteomes" id="UP000028631">
    <property type="component" value="Unassembled WGS sequence"/>
</dbReference>
<feature type="transmembrane region" description="Helical" evidence="1">
    <location>
        <begin position="179"/>
        <end position="206"/>
    </location>
</feature>
<evidence type="ECO:0008006" key="4">
    <source>
        <dbReference type="Google" id="ProtNLM"/>
    </source>
</evidence>
<dbReference type="OrthoDB" id="104925at2"/>
<dbReference type="AlphaFoldDB" id="A0A085VD26"/>
<evidence type="ECO:0000313" key="2">
    <source>
        <dbReference type="EMBL" id="KFE53339.1"/>
    </source>
</evidence>
<feature type="transmembrane region" description="Helical" evidence="1">
    <location>
        <begin position="92"/>
        <end position="112"/>
    </location>
</feature>
<feature type="transmembrane region" description="Helical" evidence="1">
    <location>
        <begin position="259"/>
        <end position="279"/>
    </location>
</feature>
<keyword evidence="1" id="KW-1133">Transmembrane helix</keyword>
<dbReference type="EMBL" id="JPQU01000062">
    <property type="protein sequence ID" value="KFE53339.1"/>
    <property type="molecule type" value="Genomic_DNA"/>
</dbReference>
<dbReference type="PATRIC" id="fig|317.175.peg.4267"/>
<feature type="transmembrane region" description="Helical" evidence="1">
    <location>
        <begin position="20"/>
        <end position="39"/>
    </location>
</feature>
<evidence type="ECO:0000256" key="1">
    <source>
        <dbReference type="SAM" id="Phobius"/>
    </source>
</evidence>
<dbReference type="RefSeq" id="WP_032630607.1">
    <property type="nucleotide sequence ID" value="NZ_JPQU01000062.1"/>
</dbReference>
<proteinExistence type="predicted"/>